<proteinExistence type="predicted"/>
<dbReference type="AlphaFoldDB" id="A0AAN9E4K3"/>
<protein>
    <submittedName>
        <fullName evidence="1">Uncharacterized protein</fullName>
    </submittedName>
</protein>
<organism evidence="1 2">
    <name type="scientific">Crotalaria pallida</name>
    <name type="common">Smooth rattlebox</name>
    <name type="synonym">Crotalaria striata</name>
    <dbReference type="NCBI Taxonomy" id="3830"/>
    <lineage>
        <taxon>Eukaryota</taxon>
        <taxon>Viridiplantae</taxon>
        <taxon>Streptophyta</taxon>
        <taxon>Embryophyta</taxon>
        <taxon>Tracheophyta</taxon>
        <taxon>Spermatophyta</taxon>
        <taxon>Magnoliopsida</taxon>
        <taxon>eudicotyledons</taxon>
        <taxon>Gunneridae</taxon>
        <taxon>Pentapetalae</taxon>
        <taxon>rosids</taxon>
        <taxon>fabids</taxon>
        <taxon>Fabales</taxon>
        <taxon>Fabaceae</taxon>
        <taxon>Papilionoideae</taxon>
        <taxon>50 kb inversion clade</taxon>
        <taxon>genistoids sensu lato</taxon>
        <taxon>core genistoids</taxon>
        <taxon>Crotalarieae</taxon>
        <taxon>Crotalaria</taxon>
    </lineage>
</organism>
<evidence type="ECO:0000313" key="2">
    <source>
        <dbReference type="Proteomes" id="UP001372338"/>
    </source>
</evidence>
<comment type="caution">
    <text evidence="1">The sequence shown here is derived from an EMBL/GenBank/DDBJ whole genome shotgun (WGS) entry which is preliminary data.</text>
</comment>
<accession>A0AAN9E4K3</accession>
<evidence type="ECO:0000313" key="1">
    <source>
        <dbReference type="EMBL" id="KAK7245976.1"/>
    </source>
</evidence>
<name>A0AAN9E4K3_CROPI</name>
<dbReference type="EMBL" id="JAYWIO010000008">
    <property type="protein sequence ID" value="KAK7245976.1"/>
    <property type="molecule type" value="Genomic_DNA"/>
</dbReference>
<dbReference type="Proteomes" id="UP001372338">
    <property type="component" value="Unassembled WGS sequence"/>
</dbReference>
<gene>
    <name evidence="1" type="ORF">RIF29_40832</name>
</gene>
<reference evidence="1 2" key="1">
    <citation type="submission" date="2024-01" db="EMBL/GenBank/DDBJ databases">
        <title>The genomes of 5 underutilized Papilionoideae crops provide insights into root nodulation and disease resistanc.</title>
        <authorList>
            <person name="Yuan L."/>
        </authorList>
    </citation>
    <scope>NUCLEOTIDE SEQUENCE [LARGE SCALE GENOMIC DNA]</scope>
    <source>
        <strain evidence="1">ZHUSHIDOU_FW_LH</strain>
        <tissue evidence="1">Leaf</tissue>
    </source>
</reference>
<sequence>MDEKMCALLFGGRVDIDWEFVPSSGRSGGVVSIWKKSVFEKMQVCSGPGFIAIKGVLKAGSVACCVVNVYSPCSLSDRRSQWQELILVKNQLGNSVCEEMNQIDIQSEMVDLNSQQLSEDLEQFHPFQSVSSDVEDYPWEIAYEGGSSAPECHPSKRVRVVWVLP</sequence>
<dbReference type="InterPro" id="IPR036691">
    <property type="entry name" value="Endo/exonu/phosph_ase_sf"/>
</dbReference>
<dbReference type="SUPFAM" id="SSF56219">
    <property type="entry name" value="DNase I-like"/>
    <property type="match status" value="1"/>
</dbReference>
<keyword evidence="2" id="KW-1185">Reference proteome</keyword>